<organism evidence="1 2">
    <name type="scientific">Flavobacterium cerinum</name>
    <dbReference type="NCBI Taxonomy" id="2502784"/>
    <lineage>
        <taxon>Bacteria</taxon>
        <taxon>Pseudomonadati</taxon>
        <taxon>Bacteroidota</taxon>
        <taxon>Flavobacteriia</taxon>
        <taxon>Flavobacteriales</taxon>
        <taxon>Flavobacteriaceae</taxon>
        <taxon>Flavobacterium</taxon>
    </lineage>
</organism>
<dbReference type="RefSeq" id="WP_128389425.1">
    <property type="nucleotide sequence ID" value="NZ_SBII01000004.1"/>
</dbReference>
<dbReference type="Proteomes" id="UP000287527">
    <property type="component" value="Unassembled WGS sequence"/>
</dbReference>
<name>A0A3S3QLJ6_9FLAO</name>
<gene>
    <name evidence="1" type="ORF">EPI11_07935</name>
</gene>
<protein>
    <submittedName>
        <fullName evidence="1">Uncharacterized protein</fullName>
    </submittedName>
</protein>
<dbReference type="EMBL" id="SBII01000004">
    <property type="protein sequence ID" value="RWX00943.1"/>
    <property type="molecule type" value="Genomic_DNA"/>
</dbReference>
<evidence type="ECO:0000313" key="2">
    <source>
        <dbReference type="Proteomes" id="UP000287527"/>
    </source>
</evidence>
<dbReference type="AlphaFoldDB" id="A0A3S3QLJ6"/>
<comment type="caution">
    <text evidence="1">The sequence shown here is derived from an EMBL/GenBank/DDBJ whole genome shotgun (WGS) entry which is preliminary data.</text>
</comment>
<sequence length="118" mass="13602">MKIELELTTPQFVYLSAAFHSYCEFNKPKFHTLSGQQKAIYTISQAVADKLYTRTRGLSRQPSPSKTKKGKPKLHKLTLIYHEARAVSVYMCEAKDIEPDEFFRALANNIYSQLDQKL</sequence>
<reference evidence="1 2" key="1">
    <citation type="submission" date="2019-01" db="EMBL/GenBank/DDBJ databases">
        <title>Flavobacterium sp. nov.,isolated from freshwater.</title>
        <authorList>
            <person name="Zhang R."/>
            <person name="Du Z.-J."/>
        </authorList>
    </citation>
    <scope>NUCLEOTIDE SEQUENCE [LARGE SCALE GENOMIC DNA]</scope>
    <source>
        <strain evidence="1 2">1E403</strain>
    </source>
</reference>
<proteinExistence type="predicted"/>
<evidence type="ECO:0000313" key="1">
    <source>
        <dbReference type="EMBL" id="RWX00943.1"/>
    </source>
</evidence>
<keyword evidence="2" id="KW-1185">Reference proteome</keyword>
<accession>A0A3S3QLJ6</accession>